<evidence type="ECO:0000313" key="2">
    <source>
        <dbReference type="Proteomes" id="UP000326396"/>
    </source>
</evidence>
<gene>
    <name evidence="1" type="ORF">E3N88_30426</name>
</gene>
<protein>
    <submittedName>
        <fullName evidence="1">Uncharacterized protein</fullName>
    </submittedName>
</protein>
<dbReference type="EMBL" id="SZYD01000015">
    <property type="protein sequence ID" value="KAD3641202.1"/>
    <property type="molecule type" value="Genomic_DNA"/>
</dbReference>
<dbReference type="AlphaFoldDB" id="A0A5N6MMC1"/>
<organism evidence="1 2">
    <name type="scientific">Mikania micrantha</name>
    <name type="common">bitter vine</name>
    <dbReference type="NCBI Taxonomy" id="192012"/>
    <lineage>
        <taxon>Eukaryota</taxon>
        <taxon>Viridiplantae</taxon>
        <taxon>Streptophyta</taxon>
        <taxon>Embryophyta</taxon>
        <taxon>Tracheophyta</taxon>
        <taxon>Spermatophyta</taxon>
        <taxon>Magnoliopsida</taxon>
        <taxon>eudicotyledons</taxon>
        <taxon>Gunneridae</taxon>
        <taxon>Pentapetalae</taxon>
        <taxon>asterids</taxon>
        <taxon>campanulids</taxon>
        <taxon>Asterales</taxon>
        <taxon>Asteraceae</taxon>
        <taxon>Asteroideae</taxon>
        <taxon>Heliantheae alliance</taxon>
        <taxon>Eupatorieae</taxon>
        <taxon>Mikania</taxon>
    </lineage>
</organism>
<dbReference type="OrthoDB" id="124998at2759"/>
<comment type="caution">
    <text evidence="1">The sequence shown here is derived from an EMBL/GenBank/DDBJ whole genome shotgun (WGS) entry which is preliminary data.</text>
</comment>
<dbReference type="Pfam" id="PF04827">
    <property type="entry name" value="Plant_tran"/>
    <property type="match status" value="1"/>
</dbReference>
<sequence length="210" mass="24241">MSSSSPVFSSSSSSSDSEGMEVFISLLSAMAQKNASQIPRPIIRRLQINRDREAGHDLLMGHYFGSEPLYNEKAFKRRFRMQRPLFECIVNDLEDADTYFQLRWDARGKRGFTTLQKCTLSIRQLAYGSTAYIIDDYLQMSDSTSRECLYNFLNNDLNILNSSPLLNDMENDMENGVFPQSSFFCNDNEYAHGYYLADGIYPEWPIFMQQ</sequence>
<accession>A0A5N6MMC1</accession>
<dbReference type="InterPro" id="IPR006912">
    <property type="entry name" value="Harbinger_derived_prot"/>
</dbReference>
<evidence type="ECO:0000313" key="1">
    <source>
        <dbReference type="EMBL" id="KAD3641202.1"/>
    </source>
</evidence>
<dbReference type="PANTHER" id="PTHR47150:SF4">
    <property type="entry name" value="HARBINGER TRANSPOSASE-DERIVED PROTEIN-RELATED"/>
    <property type="match status" value="1"/>
</dbReference>
<keyword evidence="2" id="KW-1185">Reference proteome</keyword>
<reference evidence="1 2" key="1">
    <citation type="submission" date="2019-05" db="EMBL/GenBank/DDBJ databases">
        <title>Mikania micrantha, genome provides insights into the molecular mechanism of rapid growth.</title>
        <authorList>
            <person name="Liu B."/>
        </authorList>
    </citation>
    <scope>NUCLEOTIDE SEQUENCE [LARGE SCALE GENOMIC DNA]</scope>
    <source>
        <strain evidence="1">NLD-2019</strain>
        <tissue evidence="1">Leaf</tissue>
    </source>
</reference>
<name>A0A5N6MMC1_9ASTR</name>
<dbReference type="Proteomes" id="UP000326396">
    <property type="component" value="Linkage Group LG5"/>
</dbReference>
<dbReference type="PANTHER" id="PTHR47150">
    <property type="entry name" value="OS12G0169200 PROTEIN"/>
    <property type="match status" value="1"/>
</dbReference>
<proteinExistence type="predicted"/>